<feature type="transmembrane region" description="Helical" evidence="9">
    <location>
        <begin position="6"/>
        <end position="23"/>
    </location>
</feature>
<proteinExistence type="inferred from homology"/>
<keyword evidence="8 9" id="KW-0472">Membrane</keyword>
<evidence type="ECO:0000256" key="4">
    <source>
        <dbReference type="ARBA" id="ARBA00022692"/>
    </source>
</evidence>
<dbReference type="EMBL" id="JAXCLX010000002">
    <property type="protein sequence ID" value="MDY0873311.1"/>
    <property type="molecule type" value="Genomic_DNA"/>
</dbReference>
<evidence type="ECO:0000256" key="1">
    <source>
        <dbReference type="ARBA" id="ARBA00004162"/>
    </source>
</evidence>
<dbReference type="RefSeq" id="WP_320501765.1">
    <property type="nucleotide sequence ID" value="NZ_JAXCLX010000002.1"/>
</dbReference>
<dbReference type="Pfam" id="PF02416">
    <property type="entry name" value="TatA_B_E"/>
    <property type="match status" value="1"/>
</dbReference>
<name>A0ABU5E184_9PROT</name>
<sequence>MGSFSIWHLLIVLVVVLVLFGGGGKLSKIMGDLGAGIKDFKKNIKDGSKDDANINVAKSEEKPRETIVDRS</sequence>
<evidence type="ECO:0000256" key="6">
    <source>
        <dbReference type="ARBA" id="ARBA00022989"/>
    </source>
</evidence>
<keyword evidence="11" id="KW-1185">Reference proteome</keyword>
<reference evidence="10 11" key="1">
    <citation type="journal article" date="2013" name="Antonie Van Leeuwenhoek">
        <title>Dongia rigui sp. nov., isolated from freshwater of a large wetland in Korea.</title>
        <authorList>
            <person name="Baik K.S."/>
            <person name="Hwang Y.M."/>
            <person name="Choi J.S."/>
            <person name="Kwon J."/>
            <person name="Seong C.N."/>
        </authorList>
    </citation>
    <scope>NUCLEOTIDE SEQUENCE [LARGE SCALE GENOMIC DNA]</scope>
    <source>
        <strain evidence="10 11">04SU4-P</strain>
    </source>
</reference>
<dbReference type="Gene3D" id="1.20.5.3310">
    <property type="match status" value="1"/>
</dbReference>
<keyword evidence="6 9" id="KW-1133">Transmembrane helix</keyword>
<dbReference type="Proteomes" id="UP001271769">
    <property type="component" value="Unassembled WGS sequence"/>
</dbReference>
<evidence type="ECO:0000256" key="9">
    <source>
        <dbReference type="HAMAP-Rule" id="MF_00236"/>
    </source>
</evidence>
<keyword evidence="2 9" id="KW-0813">Transport</keyword>
<evidence type="ECO:0000256" key="5">
    <source>
        <dbReference type="ARBA" id="ARBA00022927"/>
    </source>
</evidence>
<protein>
    <recommendedName>
        <fullName evidence="9">Sec-independent protein translocase protein TatA</fullName>
    </recommendedName>
</protein>
<dbReference type="PANTHER" id="PTHR42982">
    <property type="entry name" value="SEC-INDEPENDENT PROTEIN TRANSLOCASE PROTEIN TATA"/>
    <property type="match status" value="1"/>
</dbReference>
<evidence type="ECO:0000313" key="11">
    <source>
        <dbReference type="Proteomes" id="UP001271769"/>
    </source>
</evidence>
<comment type="function">
    <text evidence="9">Part of the twin-arginine translocation (Tat) system that transports large folded proteins containing a characteristic twin-arginine motif in their signal peptide across membranes. TatA could form the protein-conducting channel of the Tat system.</text>
</comment>
<evidence type="ECO:0000256" key="7">
    <source>
        <dbReference type="ARBA" id="ARBA00023010"/>
    </source>
</evidence>
<evidence type="ECO:0000256" key="2">
    <source>
        <dbReference type="ARBA" id="ARBA00022448"/>
    </source>
</evidence>
<accession>A0ABU5E184</accession>
<comment type="similarity">
    <text evidence="9">Belongs to the TatA/E family.</text>
</comment>
<gene>
    <name evidence="9 10" type="primary">tatA</name>
    <name evidence="10" type="ORF">SMD31_15320</name>
</gene>
<keyword evidence="5 9" id="KW-0653">Protein transport</keyword>
<evidence type="ECO:0000313" key="10">
    <source>
        <dbReference type="EMBL" id="MDY0873311.1"/>
    </source>
</evidence>
<dbReference type="InterPro" id="IPR003369">
    <property type="entry name" value="TatA/B/E"/>
</dbReference>
<comment type="subunit">
    <text evidence="9">The Tat system comprises two distinct complexes: a TatABC complex, containing multiple copies of TatA, TatB and TatC subunits, and a separate TatA complex, containing only TatA subunits. Substrates initially bind to the TatABC complex, which probably triggers association of the separate TatA complex to form the active translocon.</text>
</comment>
<organism evidence="10 11">
    <name type="scientific">Dongia rigui</name>
    <dbReference type="NCBI Taxonomy" id="940149"/>
    <lineage>
        <taxon>Bacteria</taxon>
        <taxon>Pseudomonadati</taxon>
        <taxon>Pseudomonadota</taxon>
        <taxon>Alphaproteobacteria</taxon>
        <taxon>Rhodospirillales</taxon>
        <taxon>Dongiaceae</taxon>
        <taxon>Dongia</taxon>
    </lineage>
</organism>
<keyword evidence="4 9" id="KW-0812">Transmembrane</keyword>
<comment type="subcellular location">
    <subcellularLocation>
        <location evidence="1 9">Cell membrane</location>
        <topology evidence="1 9">Single-pass membrane protein</topology>
    </subcellularLocation>
</comment>
<evidence type="ECO:0000256" key="8">
    <source>
        <dbReference type="ARBA" id="ARBA00023136"/>
    </source>
</evidence>
<keyword evidence="3 9" id="KW-1003">Cell membrane</keyword>
<dbReference type="NCBIfam" id="TIGR01411">
    <property type="entry name" value="tatAE"/>
    <property type="match status" value="1"/>
</dbReference>
<dbReference type="HAMAP" id="MF_00236">
    <property type="entry name" value="TatA_E"/>
    <property type="match status" value="1"/>
</dbReference>
<dbReference type="PANTHER" id="PTHR42982:SF1">
    <property type="entry name" value="SEC-INDEPENDENT PROTEIN TRANSLOCASE PROTEIN TATA"/>
    <property type="match status" value="1"/>
</dbReference>
<comment type="caution">
    <text evidence="10">The sequence shown here is derived from an EMBL/GenBank/DDBJ whole genome shotgun (WGS) entry which is preliminary data.</text>
</comment>
<keyword evidence="7 9" id="KW-0811">Translocation</keyword>
<evidence type="ECO:0000256" key="3">
    <source>
        <dbReference type="ARBA" id="ARBA00022475"/>
    </source>
</evidence>
<dbReference type="InterPro" id="IPR006312">
    <property type="entry name" value="TatA/E"/>
</dbReference>